<name>A0A6M5YJU8_9BACT</name>
<sequence>MENIEESKALQFLPNGKFAPGNQVARGVKHSTHPAKDGR</sequence>
<evidence type="ECO:0000313" key="2">
    <source>
        <dbReference type="EMBL" id="QJW93252.1"/>
    </source>
</evidence>
<feature type="region of interest" description="Disordered" evidence="1">
    <location>
        <begin position="1"/>
        <end position="39"/>
    </location>
</feature>
<proteinExistence type="predicted"/>
<protein>
    <submittedName>
        <fullName evidence="2">Uncharacterized protein</fullName>
    </submittedName>
</protein>
<organism evidence="2 3">
    <name type="scientific">Frigoriglobus tundricola</name>
    <dbReference type="NCBI Taxonomy" id="2774151"/>
    <lineage>
        <taxon>Bacteria</taxon>
        <taxon>Pseudomonadati</taxon>
        <taxon>Planctomycetota</taxon>
        <taxon>Planctomycetia</taxon>
        <taxon>Gemmatales</taxon>
        <taxon>Gemmataceae</taxon>
        <taxon>Frigoriglobus</taxon>
    </lineage>
</organism>
<gene>
    <name evidence="2" type="ORF">FTUN_0757</name>
</gene>
<dbReference type="Proteomes" id="UP000503447">
    <property type="component" value="Chromosome"/>
</dbReference>
<keyword evidence="3" id="KW-1185">Reference proteome</keyword>
<dbReference type="AlphaFoldDB" id="A0A6M5YJU8"/>
<evidence type="ECO:0000256" key="1">
    <source>
        <dbReference type="SAM" id="MobiDB-lite"/>
    </source>
</evidence>
<evidence type="ECO:0000313" key="3">
    <source>
        <dbReference type="Proteomes" id="UP000503447"/>
    </source>
</evidence>
<reference evidence="3" key="1">
    <citation type="submission" date="2020-05" db="EMBL/GenBank/DDBJ databases">
        <title>Frigoriglobus tundricola gen. nov., sp. nov., a psychrotolerant cellulolytic planctomycete of the family Gemmataceae with two divergent copies of 16S rRNA gene.</title>
        <authorList>
            <person name="Kulichevskaya I.S."/>
            <person name="Ivanova A.A."/>
            <person name="Naumoff D.G."/>
            <person name="Beletsky A.V."/>
            <person name="Rijpstra W.I.C."/>
            <person name="Sinninghe Damste J.S."/>
            <person name="Mardanov A.V."/>
            <person name="Ravin N.V."/>
            <person name="Dedysh S.N."/>
        </authorList>
    </citation>
    <scope>NUCLEOTIDE SEQUENCE [LARGE SCALE GENOMIC DNA]</scope>
    <source>
        <strain evidence="3">PL17</strain>
    </source>
</reference>
<dbReference type="EMBL" id="CP053452">
    <property type="protein sequence ID" value="QJW93252.1"/>
    <property type="molecule type" value="Genomic_DNA"/>
</dbReference>
<dbReference type="KEGG" id="ftj:FTUN_0757"/>
<accession>A0A6M5YJU8</accession>